<dbReference type="GO" id="GO:0001786">
    <property type="term" value="F:phosphatidylserine binding"/>
    <property type="evidence" value="ECO:0007669"/>
    <property type="project" value="TreeGrafter"/>
</dbReference>
<feature type="compositionally biased region" description="Polar residues" evidence="2">
    <location>
        <begin position="105"/>
        <end position="121"/>
    </location>
</feature>
<dbReference type="GO" id="GO:0005509">
    <property type="term" value="F:calcium ion binding"/>
    <property type="evidence" value="ECO:0007669"/>
    <property type="project" value="TreeGrafter"/>
</dbReference>
<evidence type="ECO:0000313" key="6">
    <source>
        <dbReference type="Proteomes" id="UP000736164"/>
    </source>
</evidence>
<reference evidence="5" key="1">
    <citation type="journal article" date="2021" name="Cell">
        <title>Tracing the genetic footprints of vertebrate landing in non-teleost ray-finned fishes.</title>
        <authorList>
            <person name="Bi X."/>
            <person name="Wang K."/>
            <person name="Yang L."/>
            <person name="Pan H."/>
            <person name="Jiang H."/>
            <person name="Wei Q."/>
            <person name="Fang M."/>
            <person name="Yu H."/>
            <person name="Zhu C."/>
            <person name="Cai Y."/>
            <person name="He Y."/>
            <person name="Gan X."/>
            <person name="Zeng H."/>
            <person name="Yu D."/>
            <person name="Zhu Y."/>
            <person name="Jiang H."/>
            <person name="Qiu Q."/>
            <person name="Yang H."/>
            <person name="Zhang Y.E."/>
            <person name="Wang W."/>
            <person name="Zhu M."/>
            <person name="He S."/>
            <person name="Zhang G."/>
        </authorList>
    </citation>
    <scope>NUCLEOTIDE SEQUENCE</scope>
    <source>
        <strain evidence="5">Allg_001</strain>
    </source>
</reference>
<feature type="region of interest" description="Disordered" evidence="2">
    <location>
        <begin position="105"/>
        <end position="146"/>
    </location>
</feature>
<dbReference type="SMART" id="SM00239">
    <property type="entry name" value="C2"/>
    <property type="match status" value="2"/>
</dbReference>
<evidence type="ECO:0000259" key="4">
    <source>
        <dbReference type="PROSITE" id="PS50004"/>
    </source>
</evidence>
<comment type="caution">
    <text evidence="5">The sequence shown here is derived from an EMBL/GenBank/DDBJ whole genome shotgun (WGS) entry which is preliminary data.</text>
</comment>
<proteinExistence type="inferred from homology"/>
<dbReference type="PANTHER" id="PTHR10024:SF351">
    <property type="entry name" value="SYNAPTOTAGMIN-4-LIKE"/>
    <property type="match status" value="1"/>
</dbReference>
<keyword evidence="6" id="KW-1185">Reference proteome</keyword>
<keyword evidence="3" id="KW-0812">Transmembrane</keyword>
<dbReference type="InterPro" id="IPR000008">
    <property type="entry name" value="C2_dom"/>
</dbReference>
<dbReference type="GO" id="GO:0006906">
    <property type="term" value="P:vesicle fusion"/>
    <property type="evidence" value="ECO:0007669"/>
    <property type="project" value="TreeGrafter"/>
</dbReference>
<dbReference type="Gene3D" id="2.60.40.150">
    <property type="entry name" value="C2 domain"/>
    <property type="match status" value="2"/>
</dbReference>
<gene>
    <name evidence="5" type="primary">Syt4_0</name>
    <name evidence="5" type="ORF">GTO95_0003623</name>
</gene>
<dbReference type="GO" id="GO:0030276">
    <property type="term" value="F:clathrin binding"/>
    <property type="evidence" value="ECO:0007669"/>
    <property type="project" value="TreeGrafter"/>
</dbReference>
<comment type="similarity">
    <text evidence="1">Belongs to the synaptotagmin family.</text>
</comment>
<dbReference type="FunFam" id="2.60.40.150:FF:000273">
    <property type="entry name" value="Predicted protein"/>
    <property type="match status" value="1"/>
</dbReference>
<dbReference type="SUPFAM" id="SSF49562">
    <property type="entry name" value="C2 domain (Calcium/lipid-binding domain, CaLB)"/>
    <property type="match status" value="2"/>
</dbReference>
<dbReference type="GO" id="GO:0048791">
    <property type="term" value="P:calcium ion-regulated exocytosis of neurotransmitter"/>
    <property type="evidence" value="ECO:0007669"/>
    <property type="project" value="TreeGrafter"/>
</dbReference>
<feature type="domain" description="C2" evidence="4">
    <location>
        <begin position="215"/>
        <end position="332"/>
    </location>
</feature>
<feature type="non-terminal residue" evidence="5">
    <location>
        <position position="1"/>
    </location>
</feature>
<feature type="transmembrane region" description="Helical" evidence="3">
    <location>
        <begin position="12"/>
        <end position="33"/>
    </location>
</feature>
<sequence length="506" mass="56249">MPESALEVHLQILLGVGLAVFCFCIILGCILCWRRRKSFPEEDKAPPKTADHVAVDLSSILSPASSAKANTTPIKQQYEELEGDVLDYPTQVPYSCSAPSEHNFIVPSSSQHPRSVSELTKSISPSRRLSSPSYETSPPCQPSLHGRASLPAIPKLSLVSKTKRALERRCTVTGDTFTYNERTKLTCQGPQLLLPSTVRQSHTLPEELSEMSPKLHPRLHFSLHFSRANGTLTVTVLSLSSTPRKLGGVYVCLSLLPRCPEPFQTSVRRRSTSPEFGESFLFQVGSVEDLQECSLRLTVFAKDFPGLRDALLGQVVLSCTDLDWEPDLPVRYARDLTLPKGKLKKSLSSQDTYTRRSSTSSFKPLGQLFILLQYQTLAHRIKVMVRKAENLTKINRMPGAPDHYVVIHLRQNGVVIGTKETKVASGCNAVWNAPFLFDMPPGEIQKLPLSLEFVVMQGRIYTKSSVLGHVLIGQNAPEAGQVHWKDMCSRGQVESARWHAIQPDWL</sequence>
<dbReference type="FunFam" id="2.60.40.150:FF:000231">
    <property type="entry name" value="Predicted protein"/>
    <property type="match status" value="1"/>
</dbReference>
<dbReference type="PANTHER" id="PTHR10024">
    <property type="entry name" value="SYNAPTOTAGMIN"/>
    <property type="match status" value="1"/>
</dbReference>
<evidence type="ECO:0000313" key="5">
    <source>
        <dbReference type="EMBL" id="MBN3314073.1"/>
    </source>
</evidence>
<dbReference type="GO" id="GO:0005886">
    <property type="term" value="C:plasma membrane"/>
    <property type="evidence" value="ECO:0007669"/>
    <property type="project" value="TreeGrafter"/>
</dbReference>
<keyword evidence="3" id="KW-0472">Membrane</keyword>
<dbReference type="Proteomes" id="UP000736164">
    <property type="component" value="Unassembled WGS sequence"/>
</dbReference>
<feature type="compositionally biased region" description="Low complexity" evidence="2">
    <location>
        <begin position="122"/>
        <end position="133"/>
    </location>
</feature>
<dbReference type="GO" id="GO:0070382">
    <property type="term" value="C:exocytic vesicle"/>
    <property type="evidence" value="ECO:0007669"/>
    <property type="project" value="TreeGrafter"/>
</dbReference>
<feature type="domain" description="C2" evidence="4">
    <location>
        <begin position="364"/>
        <end position="499"/>
    </location>
</feature>
<dbReference type="PROSITE" id="PS50004">
    <property type="entry name" value="C2"/>
    <property type="match status" value="2"/>
</dbReference>
<dbReference type="GO" id="GO:0098793">
    <property type="term" value="C:presynapse"/>
    <property type="evidence" value="ECO:0007669"/>
    <property type="project" value="GOC"/>
</dbReference>
<dbReference type="Pfam" id="PF00168">
    <property type="entry name" value="C2"/>
    <property type="match status" value="2"/>
</dbReference>
<dbReference type="GO" id="GO:0000149">
    <property type="term" value="F:SNARE binding"/>
    <property type="evidence" value="ECO:0007669"/>
    <property type="project" value="TreeGrafter"/>
</dbReference>
<dbReference type="GO" id="GO:0005544">
    <property type="term" value="F:calcium-dependent phospholipid binding"/>
    <property type="evidence" value="ECO:0007669"/>
    <property type="project" value="TreeGrafter"/>
</dbReference>
<evidence type="ECO:0000256" key="2">
    <source>
        <dbReference type="SAM" id="MobiDB-lite"/>
    </source>
</evidence>
<evidence type="ECO:0000256" key="1">
    <source>
        <dbReference type="ARBA" id="ARBA00006996"/>
    </source>
</evidence>
<keyword evidence="3" id="KW-1133">Transmembrane helix</keyword>
<evidence type="ECO:0000256" key="3">
    <source>
        <dbReference type="SAM" id="Phobius"/>
    </source>
</evidence>
<organism evidence="5 6">
    <name type="scientific">Atractosteus spatula</name>
    <name type="common">Alligator gar</name>
    <name type="synonym">Lepisosteus spatula</name>
    <dbReference type="NCBI Taxonomy" id="7917"/>
    <lineage>
        <taxon>Eukaryota</taxon>
        <taxon>Metazoa</taxon>
        <taxon>Chordata</taxon>
        <taxon>Craniata</taxon>
        <taxon>Vertebrata</taxon>
        <taxon>Euteleostomi</taxon>
        <taxon>Actinopterygii</taxon>
        <taxon>Neopterygii</taxon>
        <taxon>Holostei</taxon>
        <taxon>Semionotiformes</taxon>
        <taxon>Lepisosteidae</taxon>
        <taxon>Atractosteus</taxon>
    </lineage>
</organism>
<feature type="non-terminal residue" evidence="5">
    <location>
        <position position="506"/>
    </location>
</feature>
<dbReference type="GO" id="GO:0030424">
    <property type="term" value="C:axon"/>
    <property type="evidence" value="ECO:0007669"/>
    <property type="project" value="TreeGrafter"/>
</dbReference>
<dbReference type="EMBL" id="JAAWVO010014276">
    <property type="protein sequence ID" value="MBN3314073.1"/>
    <property type="molecule type" value="Genomic_DNA"/>
</dbReference>
<dbReference type="AlphaFoldDB" id="A0A8J7T8L5"/>
<name>A0A8J7T8L5_ATRSP</name>
<dbReference type="InterPro" id="IPR035892">
    <property type="entry name" value="C2_domain_sf"/>
</dbReference>
<protein>
    <submittedName>
        <fullName evidence="5">SYT4 protein</fullName>
    </submittedName>
</protein>
<accession>A0A8J7T8L5</accession>